<evidence type="ECO:0000313" key="2">
    <source>
        <dbReference type="Proteomes" id="UP000694563"/>
    </source>
</evidence>
<reference evidence="1" key="2">
    <citation type="submission" date="2025-08" db="UniProtKB">
        <authorList>
            <consortium name="Ensembl"/>
        </authorList>
    </citation>
    <scope>IDENTIFICATION</scope>
</reference>
<reference evidence="1" key="1">
    <citation type="submission" date="2020-10" db="EMBL/GenBank/DDBJ databases">
        <title>Catharus ustulatus (Swainson's thrush) genome, bCatUst1, primary haplotype v2.</title>
        <authorList>
            <person name="Delmore K."/>
            <person name="Vafadar M."/>
            <person name="Formenti G."/>
            <person name="Chow W."/>
            <person name="Pelan S."/>
            <person name="Howe K."/>
            <person name="Rhie A."/>
            <person name="Mountcastle J."/>
            <person name="Haase B."/>
            <person name="Fedrigo O."/>
            <person name="Jarvis E.D."/>
        </authorList>
    </citation>
    <scope>NUCLEOTIDE SEQUENCE [LARGE SCALE GENOMIC DNA]</scope>
</reference>
<dbReference type="AlphaFoldDB" id="A0A8C3UDV0"/>
<protein>
    <submittedName>
        <fullName evidence="1">Uncharacterized protein</fullName>
    </submittedName>
</protein>
<proteinExistence type="predicted"/>
<dbReference type="Ensembl" id="ENSCUST00005013222.1">
    <property type="protein sequence ID" value="ENSCUSP00005012705.1"/>
    <property type="gene ID" value="ENSCUSG00005008172.1"/>
</dbReference>
<dbReference type="Proteomes" id="UP000694563">
    <property type="component" value="Chromosome 36"/>
</dbReference>
<reference evidence="1" key="3">
    <citation type="submission" date="2025-09" db="UniProtKB">
        <authorList>
            <consortium name="Ensembl"/>
        </authorList>
    </citation>
    <scope>IDENTIFICATION</scope>
</reference>
<name>A0A8C3UDV0_CATUS</name>
<evidence type="ECO:0000313" key="1">
    <source>
        <dbReference type="Ensembl" id="ENSCUSP00005012705.1"/>
    </source>
</evidence>
<organism evidence="1 2">
    <name type="scientific">Catharus ustulatus</name>
    <name type="common">Russet-backed thrush</name>
    <name type="synonym">Hylocichla ustulatus</name>
    <dbReference type="NCBI Taxonomy" id="91951"/>
    <lineage>
        <taxon>Eukaryota</taxon>
        <taxon>Metazoa</taxon>
        <taxon>Chordata</taxon>
        <taxon>Craniata</taxon>
        <taxon>Vertebrata</taxon>
        <taxon>Euteleostomi</taxon>
        <taxon>Archelosauria</taxon>
        <taxon>Archosauria</taxon>
        <taxon>Dinosauria</taxon>
        <taxon>Saurischia</taxon>
        <taxon>Theropoda</taxon>
        <taxon>Coelurosauria</taxon>
        <taxon>Aves</taxon>
        <taxon>Neognathae</taxon>
        <taxon>Neoaves</taxon>
        <taxon>Telluraves</taxon>
        <taxon>Australaves</taxon>
        <taxon>Passeriformes</taxon>
        <taxon>Turdidae</taxon>
        <taxon>Catharus</taxon>
    </lineage>
</organism>
<sequence length="91" mass="10040">MAAPVRDREALQRLNFLFQVRGGGRGGFGANLGEFGGFPKISPISLKFSPKSPNFPQIPQNFPKILLKSPKFPQNPPKIPRFSPKIPQISP</sequence>
<accession>A0A8C3UDV0</accession>
<keyword evidence="2" id="KW-1185">Reference proteome</keyword>